<dbReference type="RefSeq" id="WP_121388702.1">
    <property type="nucleotide sequence ID" value="NZ_RCDD01000001.1"/>
</dbReference>
<feature type="domain" description="DUF4232" evidence="2">
    <location>
        <begin position="27"/>
        <end position="151"/>
    </location>
</feature>
<gene>
    <name evidence="3" type="ORF">CLV68_0120</name>
</gene>
<dbReference type="Proteomes" id="UP000282454">
    <property type="component" value="Unassembled WGS sequence"/>
</dbReference>
<organism evidence="3 4">
    <name type="scientific">Actinokineospora cianjurensis</name>
    <dbReference type="NCBI Taxonomy" id="585224"/>
    <lineage>
        <taxon>Bacteria</taxon>
        <taxon>Bacillati</taxon>
        <taxon>Actinomycetota</taxon>
        <taxon>Actinomycetes</taxon>
        <taxon>Pseudonocardiales</taxon>
        <taxon>Pseudonocardiaceae</taxon>
        <taxon>Actinokineospora</taxon>
    </lineage>
</organism>
<keyword evidence="4" id="KW-1185">Reference proteome</keyword>
<comment type="caution">
    <text evidence="3">The sequence shown here is derived from an EMBL/GenBank/DDBJ whole genome shotgun (WGS) entry which is preliminary data.</text>
</comment>
<protein>
    <submittedName>
        <fullName evidence="3">Uncharacterized protein DUF4232</fullName>
    </submittedName>
</protein>
<evidence type="ECO:0000256" key="1">
    <source>
        <dbReference type="SAM" id="SignalP"/>
    </source>
</evidence>
<feature type="chain" id="PRO_5019394055" evidence="1">
    <location>
        <begin position="22"/>
        <end position="159"/>
    </location>
</feature>
<name>A0A421B5V8_9PSEU</name>
<dbReference type="OrthoDB" id="485007at2"/>
<evidence type="ECO:0000259" key="2">
    <source>
        <dbReference type="Pfam" id="PF14016"/>
    </source>
</evidence>
<evidence type="ECO:0000313" key="4">
    <source>
        <dbReference type="Proteomes" id="UP000282454"/>
    </source>
</evidence>
<feature type="signal peptide" evidence="1">
    <location>
        <begin position="1"/>
        <end position="21"/>
    </location>
</feature>
<dbReference type="Pfam" id="PF14016">
    <property type="entry name" value="DUF4232"/>
    <property type="match status" value="1"/>
</dbReference>
<reference evidence="3 4" key="1">
    <citation type="submission" date="2018-10" db="EMBL/GenBank/DDBJ databases">
        <title>Genomic Encyclopedia of Archaeal and Bacterial Type Strains, Phase II (KMG-II): from individual species to whole genera.</title>
        <authorList>
            <person name="Goeker M."/>
        </authorList>
    </citation>
    <scope>NUCLEOTIDE SEQUENCE [LARGE SCALE GENOMIC DNA]</scope>
    <source>
        <strain evidence="3 4">DSM 45657</strain>
    </source>
</reference>
<accession>A0A421B5V8</accession>
<keyword evidence="1" id="KW-0732">Signal</keyword>
<evidence type="ECO:0000313" key="3">
    <source>
        <dbReference type="EMBL" id="RLK59638.1"/>
    </source>
</evidence>
<dbReference type="EMBL" id="RCDD01000001">
    <property type="protein sequence ID" value="RLK59638.1"/>
    <property type="molecule type" value="Genomic_DNA"/>
</dbReference>
<proteinExistence type="predicted"/>
<dbReference type="InterPro" id="IPR025326">
    <property type="entry name" value="DUF4232"/>
</dbReference>
<sequence length="159" mass="16546">MWGTLFSAVALAVGLVSPAQADVVNQCTGQHLTGEIRNVEPGAGQRWATLRVRNASTTACLLNGYGTLQLTNQSGRPNPTNAIRIAPGRVRVLLAPGAVADKTLHWGVIPGPGEADQCQPPSAALKVTPPGSRTAVTVTFPFGSVCQGGRIEHSAFRTP</sequence>
<dbReference type="AlphaFoldDB" id="A0A421B5V8"/>